<dbReference type="PROSITE" id="PS50216">
    <property type="entry name" value="DHHC"/>
    <property type="match status" value="1"/>
</dbReference>
<comment type="catalytic activity">
    <reaction evidence="7">
        <text>L-cysteinyl-[protein] + hexadecanoyl-CoA = S-hexadecanoyl-L-cysteinyl-[protein] + CoA</text>
        <dbReference type="Rhea" id="RHEA:36683"/>
        <dbReference type="Rhea" id="RHEA-COMP:10131"/>
        <dbReference type="Rhea" id="RHEA-COMP:11032"/>
        <dbReference type="ChEBI" id="CHEBI:29950"/>
        <dbReference type="ChEBI" id="CHEBI:57287"/>
        <dbReference type="ChEBI" id="CHEBI:57379"/>
        <dbReference type="ChEBI" id="CHEBI:74151"/>
        <dbReference type="EC" id="2.3.1.225"/>
    </reaction>
</comment>
<dbReference type="Pfam" id="PF01529">
    <property type="entry name" value="DHHC"/>
    <property type="match status" value="1"/>
</dbReference>
<accession>A0A4Z1T7Q2</accession>
<dbReference type="EMBL" id="VDLU01000002">
    <property type="protein sequence ID" value="TNJ28521.1"/>
    <property type="molecule type" value="Genomic_DNA"/>
</dbReference>
<keyword evidence="3 7" id="KW-0812">Transmembrane</keyword>
<feature type="transmembrane region" description="Helical" evidence="7">
    <location>
        <begin position="148"/>
        <end position="168"/>
    </location>
</feature>
<evidence type="ECO:0000313" key="9">
    <source>
        <dbReference type="EMBL" id="TNJ28521.1"/>
    </source>
</evidence>
<keyword evidence="5 7" id="KW-0472">Membrane</keyword>
<dbReference type="GO" id="GO:0016020">
    <property type="term" value="C:membrane"/>
    <property type="evidence" value="ECO:0007669"/>
    <property type="project" value="UniProtKB-SubCell"/>
</dbReference>
<name>A0A4Z1T7Q2_GIAMU</name>
<evidence type="ECO:0000313" key="10">
    <source>
        <dbReference type="Proteomes" id="UP000315496"/>
    </source>
</evidence>
<proteinExistence type="inferred from homology"/>
<evidence type="ECO:0000259" key="8">
    <source>
        <dbReference type="Pfam" id="PF01529"/>
    </source>
</evidence>
<dbReference type="EC" id="2.3.1.225" evidence="7"/>
<comment type="caution">
    <text evidence="9">The sequence shown here is derived from an EMBL/GenBank/DDBJ whole genome shotgun (WGS) entry which is preliminary data.</text>
</comment>
<dbReference type="InterPro" id="IPR001594">
    <property type="entry name" value="Palmitoyltrfase_DHHC"/>
</dbReference>
<dbReference type="Proteomes" id="UP000315496">
    <property type="component" value="Chromosome 2"/>
</dbReference>
<evidence type="ECO:0000256" key="5">
    <source>
        <dbReference type="ARBA" id="ARBA00023136"/>
    </source>
</evidence>
<evidence type="ECO:0000256" key="7">
    <source>
        <dbReference type="RuleBase" id="RU079119"/>
    </source>
</evidence>
<dbReference type="OrthoDB" id="331948at2759"/>
<feature type="domain" description="Palmitoyltransferase DHHC" evidence="8">
    <location>
        <begin position="101"/>
        <end position="218"/>
    </location>
</feature>
<evidence type="ECO:0000256" key="3">
    <source>
        <dbReference type="ARBA" id="ARBA00022692"/>
    </source>
</evidence>
<keyword evidence="4 7" id="KW-1133">Transmembrane helix</keyword>
<keyword evidence="6 7" id="KW-0012">Acyltransferase</keyword>
<feature type="transmembrane region" description="Helical" evidence="7">
    <location>
        <begin position="21"/>
        <end position="44"/>
    </location>
</feature>
<reference evidence="9 10" key="1">
    <citation type="submission" date="2019-05" db="EMBL/GenBank/DDBJ databases">
        <title>The compact genome of Giardia muris reveals important steps in the evolution of intestinal protozoan parasites.</title>
        <authorList>
            <person name="Xu F."/>
            <person name="Jimenez-Gonzalez A."/>
            <person name="Einarsson E."/>
            <person name="Astvaldsson A."/>
            <person name="Peirasmaki D."/>
            <person name="Eckmann L."/>
            <person name="Andersson J.O."/>
            <person name="Svard S.G."/>
            <person name="Jerlstrom-Hultqvist J."/>
        </authorList>
    </citation>
    <scope>NUCLEOTIDE SEQUENCE [LARGE SCALE GENOMIC DNA]</scope>
    <source>
        <strain evidence="9 10">Roberts-Thomson</strain>
    </source>
</reference>
<gene>
    <name evidence="9" type="ORF">GMRT_11908</name>
</gene>
<protein>
    <recommendedName>
        <fullName evidence="7">Palmitoyltransferase</fullName>
        <ecNumber evidence="7">2.3.1.225</ecNumber>
    </recommendedName>
</protein>
<evidence type="ECO:0000256" key="1">
    <source>
        <dbReference type="ARBA" id="ARBA00004141"/>
    </source>
</evidence>
<dbReference type="InterPro" id="IPR039859">
    <property type="entry name" value="PFA4/ZDH16/20/ERF2-like"/>
</dbReference>
<comment type="subcellular location">
    <subcellularLocation>
        <location evidence="1">Membrane</location>
        <topology evidence="1">Multi-pass membrane protein</topology>
    </subcellularLocation>
</comment>
<keyword evidence="2 7" id="KW-0808">Transferase</keyword>
<comment type="similarity">
    <text evidence="7">Belongs to the DHHC palmitoyltransferase family.</text>
</comment>
<feature type="transmembrane region" description="Helical" evidence="7">
    <location>
        <begin position="180"/>
        <end position="203"/>
    </location>
</feature>
<evidence type="ECO:0000256" key="6">
    <source>
        <dbReference type="ARBA" id="ARBA00023315"/>
    </source>
</evidence>
<feature type="transmembrane region" description="Helical" evidence="7">
    <location>
        <begin position="56"/>
        <end position="77"/>
    </location>
</feature>
<keyword evidence="10" id="KW-1185">Reference proteome</keyword>
<dbReference type="AlphaFoldDB" id="A0A4Z1T7Q2"/>
<comment type="domain">
    <text evidence="7">The DHHC domain is required for palmitoyltransferase activity.</text>
</comment>
<organism evidence="9 10">
    <name type="scientific">Giardia muris</name>
    <dbReference type="NCBI Taxonomy" id="5742"/>
    <lineage>
        <taxon>Eukaryota</taxon>
        <taxon>Metamonada</taxon>
        <taxon>Diplomonadida</taxon>
        <taxon>Hexamitidae</taxon>
        <taxon>Giardiinae</taxon>
        <taxon>Giardia</taxon>
    </lineage>
</organism>
<dbReference type="PANTHER" id="PTHR12246">
    <property type="entry name" value="PALMITOYLTRANSFERASE ZDHHC16"/>
    <property type="match status" value="1"/>
</dbReference>
<dbReference type="GO" id="GO:0019706">
    <property type="term" value="F:protein-cysteine S-palmitoyltransferase activity"/>
    <property type="evidence" value="ECO:0007669"/>
    <property type="project" value="UniProtKB-EC"/>
</dbReference>
<evidence type="ECO:0000256" key="4">
    <source>
        <dbReference type="ARBA" id="ARBA00022989"/>
    </source>
</evidence>
<evidence type="ECO:0000256" key="2">
    <source>
        <dbReference type="ARBA" id="ARBA00022679"/>
    </source>
</evidence>
<sequence length="288" mass="33327">MSLITRYQTILSLRWARRYGYKALTGFTVILCLLLMLICAYLFYGVVLPRSTGSSFYFKLLLIIYLHVQFITSYYSVLITEPGVPDVPESIEEKNGQRLPTCDKCGCARPNRTHHCSICQRCILKYDHHCFWTNGCIGLLNHGYFLKFLLFGFLAASFTLIQFVGVILREFFTSFLKSRLFFVCLSLWVLLGSAGSCLMMLLLQLKIILHNETSVEFERNANKKRELRRKGLKYIYPYSTNLKEHLKELFGPHWLKSILLPLKFTPSCTGYDYEMNPLSMEPGLEARA</sequence>
<dbReference type="VEuPathDB" id="GiardiaDB:GMRT_11908"/>